<dbReference type="GeneID" id="19302059"/>
<name>S7Q5L2_GLOTA</name>
<dbReference type="EMBL" id="KB469303">
    <property type="protein sequence ID" value="EPQ54777.1"/>
    <property type="molecule type" value="Genomic_DNA"/>
</dbReference>
<protein>
    <submittedName>
        <fullName evidence="1">Uncharacterized protein</fullName>
    </submittedName>
</protein>
<reference evidence="1 2" key="1">
    <citation type="journal article" date="2012" name="Science">
        <title>The Paleozoic origin of enzymatic lignin decomposition reconstructed from 31 fungal genomes.</title>
        <authorList>
            <person name="Floudas D."/>
            <person name="Binder M."/>
            <person name="Riley R."/>
            <person name="Barry K."/>
            <person name="Blanchette R.A."/>
            <person name="Henrissat B."/>
            <person name="Martinez A.T."/>
            <person name="Otillar R."/>
            <person name="Spatafora J.W."/>
            <person name="Yadav J.S."/>
            <person name="Aerts A."/>
            <person name="Benoit I."/>
            <person name="Boyd A."/>
            <person name="Carlson A."/>
            <person name="Copeland A."/>
            <person name="Coutinho P.M."/>
            <person name="de Vries R.P."/>
            <person name="Ferreira P."/>
            <person name="Findley K."/>
            <person name="Foster B."/>
            <person name="Gaskell J."/>
            <person name="Glotzer D."/>
            <person name="Gorecki P."/>
            <person name="Heitman J."/>
            <person name="Hesse C."/>
            <person name="Hori C."/>
            <person name="Igarashi K."/>
            <person name="Jurgens J.A."/>
            <person name="Kallen N."/>
            <person name="Kersten P."/>
            <person name="Kohler A."/>
            <person name="Kuees U."/>
            <person name="Kumar T.K.A."/>
            <person name="Kuo A."/>
            <person name="LaButti K."/>
            <person name="Larrondo L.F."/>
            <person name="Lindquist E."/>
            <person name="Ling A."/>
            <person name="Lombard V."/>
            <person name="Lucas S."/>
            <person name="Lundell T."/>
            <person name="Martin R."/>
            <person name="McLaughlin D.J."/>
            <person name="Morgenstern I."/>
            <person name="Morin E."/>
            <person name="Murat C."/>
            <person name="Nagy L.G."/>
            <person name="Nolan M."/>
            <person name="Ohm R.A."/>
            <person name="Patyshakuliyeva A."/>
            <person name="Rokas A."/>
            <person name="Ruiz-Duenas F.J."/>
            <person name="Sabat G."/>
            <person name="Salamov A."/>
            <person name="Samejima M."/>
            <person name="Schmutz J."/>
            <person name="Slot J.C."/>
            <person name="St John F."/>
            <person name="Stenlid J."/>
            <person name="Sun H."/>
            <person name="Sun S."/>
            <person name="Syed K."/>
            <person name="Tsang A."/>
            <person name="Wiebenga A."/>
            <person name="Young D."/>
            <person name="Pisabarro A."/>
            <person name="Eastwood D.C."/>
            <person name="Martin F."/>
            <person name="Cullen D."/>
            <person name="Grigoriev I.V."/>
            <person name="Hibbett D.S."/>
        </authorList>
    </citation>
    <scope>NUCLEOTIDE SEQUENCE [LARGE SCALE GENOMIC DNA]</scope>
    <source>
        <strain evidence="1 2">ATCC 11539</strain>
    </source>
</reference>
<gene>
    <name evidence="1" type="ORF">GLOTRDRAFT_130130</name>
</gene>
<accession>S7Q5L2</accession>
<dbReference type="KEGG" id="gtr:GLOTRDRAFT_130130"/>
<proteinExistence type="predicted"/>
<sequence length="55" mass="5874">MLNNMCNTFGLPPESLPGAPVAVVREGQQPRSREEKFKLWGGSAGNRGAAQATVF</sequence>
<dbReference type="Proteomes" id="UP000030669">
    <property type="component" value="Unassembled WGS sequence"/>
</dbReference>
<dbReference type="RefSeq" id="XP_007867027.1">
    <property type="nucleotide sequence ID" value="XM_007868836.1"/>
</dbReference>
<dbReference type="HOGENOM" id="CLU_3032540_0_0_1"/>
<evidence type="ECO:0000313" key="2">
    <source>
        <dbReference type="Proteomes" id="UP000030669"/>
    </source>
</evidence>
<dbReference type="AlphaFoldDB" id="S7Q5L2"/>
<evidence type="ECO:0000313" key="1">
    <source>
        <dbReference type="EMBL" id="EPQ54777.1"/>
    </source>
</evidence>
<keyword evidence="2" id="KW-1185">Reference proteome</keyword>
<organism evidence="1 2">
    <name type="scientific">Gloeophyllum trabeum (strain ATCC 11539 / FP-39264 / Madison 617)</name>
    <name type="common">Brown rot fungus</name>
    <dbReference type="NCBI Taxonomy" id="670483"/>
    <lineage>
        <taxon>Eukaryota</taxon>
        <taxon>Fungi</taxon>
        <taxon>Dikarya</taxon>
        <taxon>Basidiomycota</taxon>
        <taxon>Agaricomycotina</taxon>
        <taxon>Agaricomycetes</taxon>
        <taxon>Gloeophyllales</taxon>
        <taxon>Gloeophyllaceae</taxon>
        <taxon>Gloeophyllum</taxon>
    </lineage>
</organism>